<dbReference type="InterPro" id="IPR052030">
    <property type="entry name" value="Peptidase_M20/M20A_hydrolases"/>
</dbReference>
<keyword evidence="1" id="KW-0479">Metal-binding</keyword>
<dbReference type="GO" id="GO:0071713">
    <property type="term" value="F:para-aminobenzoyl-glutamate hydrolase activity"/>
    <property type="evidence" value="ECO:0007669"/>
    <property type="project" value="TreeGrafter"/>
</dbReference>
<dbReference type="RefSeq" id="WP_092268355.1">
    <property type="nucleotide sequence ID" value="NZ_FORT01000006.1"/>
</dbReference>
<dbReference type="InterPro" id="IPR002933">
    <property type="entry name" value="Peptidase_M20"/>
</dbReference>
<dbReference type="SUPFAM" id="SSF55031">
    <property type="entry name" value="Bacterial exopeptidase dimerisation domain"/>
    <property type="match status" value="1"/>
</dbReference>
<dbReference type="NCBIfam" id="TIGR01891">
    <property type="entry name" value="amidohydrolases"/>
    <property type="match status" value="1"/>
</dbReference>
<dbReference type="InterPro" id="IPR036264">
    <property type="entry name" value="Bact_exopeptidase_dim_dom"/>
</dbReference>
<organism evidence="3 4">
    <name type="scientific">Brevibacillus centrosporus</name>
    <dbReference type="NCBI Taxonomy" id="54910"/>
    <lineage>
        <taxon>Bacteria</taxon>
        <taxon>Bacillati</taxon>
        <taxon>Bacillota</taxon>
        <taxon>Bacilli</taxon>
        <taxon>Bacillales</taxon>
        <taxon>Paenibacillaceae</taxon>
        <taxon>Brevibacillus</taxon>
    </lineage>
</organism>
<dbReference type="InterPro" id="IPR011650">
    <property type="entry name" value="Peptidase_M20_dimer"/>
</dbReference>
<feature type="binding site" evidence="1">
    <location>
        <position position="151"/>
    </location>
    <ligand>
        <name>Mn(2+)</name>
        <dbReference type="ChEBI" id="CHEBI:29035"/>
        <label>2</label>
    </ligand>
</feature>
<keyword evidence="1" id="KW-0464">Manganese</keyword>
<feature type="domain" description="Peptidase M20 dimerisation" evidence="2">
    <location>
        <begin position="232"/>
        <end position="319"/>
    </location>
</feature>
<dbReference type="GO" id="GO:0046872">
    <property type="term" value="F:metal ion binding"/>
    <property type="evidence" value="ECO:0007669"/>
    <property type="project" value="UniProtKB-KW"/>
</dbReference>
<dbReference type="GO" id="GO:0016805">
    <property type="term" value="F:dipeptidase activity"/>
    <property type="evidence" value="ECO:0007669"/>
    <property type="project" value="TreeGrafter"/>
</dbReference>
<dbReference type="AlphaFoldDB" id="A0A1I3V0N5"/>
<dbReference type="EMBL" id="FORT01000006">
    <property type="protein sequence ID" value="SFJ87721.1"/>
    <property type="molecule type" value="Genomic_DNA"/>
</dbReference>
<evidence type="ECO:0000259" key="2">
    <source>
        <dbReference type="Pfam" id="PF07687"/>
    </source>
</evidence>
<dbReference type="GO" id="GO:0005737">
    <property type="term" value="C:cytoplasm"/>
    <property type="evidence" value="ECO:0007669"/>
    <property type="project" value="TreeGrafter"/>
</dbReference>
<accession>A0A1I3V0N5</accession>
<evidence type="ECO:0000313" key="4">
    <source>
        <dbReference type="Proteomes" id="UP000198915"/>
    </source>
</evidence>
<feature type="binding site" evidence="1">
    <location>
        <position position="185"/>
    </location>
    <ligand>
        <name>Mn(2+)</name>
        <dbReference type="ChEBI" id="CHEBI:29035"/>
        <label>2</label>
    </ligand>
</feature>
<feature type="binding site" evidence="1">
    <location>
        <position position="209"/>
    </location>
    <ligand>
        <name>Mn(2+)</name>
        <dbReference type="ChEBI" id="CHEBI:29035"/>
        <label>2</label>
    </ligand>
</feature>
<reference evidence="4" key="1">
    <citation type="submission" date="2016-10" db="EMBL/GenBank/DDBJ databases">
        <authorList>
            <person name="Varghese N."/>
            <person name="Submissions S."/>
        </authorList>
    </citation>
    <scope>NUCLEOTIDE SEQUENCE [LARGE SCALE GENOMIC DNA]</scope>
    <source>
        <strain evidence="4">OK042</strain>
    </source>
</reference>
<evidence type="ECO:0000256" key="1">
    <source>
        <dbReference type="PIRSR" id="PIRSR005962-1"/>
    </source>
</evidence>
<dbReference type="InterPro" id="IPR017439">
    <property type="entry name" value="Amidohydrolase"/>
</dbReference>
<dbReference type="Gene3D" id="3.40.630.10">
    <property type="entry name" value="Zn peptidases"/>
    <property type="match status" value="2"/>
</dbReference>
<protein>
    <submittedName>
        <fullName evidence="3">Aminobenzoyl-glutamate utilization protein A</fullName>
    </submittedName>
</protein>
<dbReference type="Pfam" id="PF07687">
    <property type="entry name" value="M20_dimer"/>
    <property type="match status" value="1"/>
</dbReference>
<feature type="binding site" evidence="1">
    <location>
        <position position="149"/>
    </location>
    <ligand>
        <name>Mn(2+)</name>
        <dbReference type="ChEBI" id="CHEBI:29035"/>
        <label>2</label>
    </ligand>
</feature>
<dbReference type="STRING" id="1884381.SAMN05518846_106150"/>
<dbReference type="PANTHER" id="PTHR30575">
    <property type="entry name" value="PEPTIDASE M20"/>
    <property type="match status" value="1"/>
</dbReference>
<dbReference type="PIRSF" id="PIRSF005962">
    <property type="entry name" value="Pept_M20D_amidohydro"/>
    <property type="match status" value="1"/>
</dbReference>
<dbReference type="SUPFAM" id="SSF53187">
    <property type="entry name" value="Zn-dependent exopeptidases"/>
    <property type="match status" value="1"/>
</dbReference>
<sequence length="440" mass="46952">MERQVDGLVEELYPSLQEWRRDFHKYAESGWVEFRTASMVASKLASWGFEVKAGREVIAEDARMGVPPLAFLKAQEQRALSQGAVAEWIPLLSGGFTGVVGILDSGRPGPTVAFRVDMDALDLQESHALDHAPAAGEFVSINDKMMHACGHDAHTSIGLGLAYVLSQSKEELHGRVKLIFQPAEEGVRGAKAMVEAGVADDVDFLFACHVGTGVPLREVVCGTHGYLATTKMDVVYTGIASHAGGNPEEGRNALLAAASAVMNLHSITRHSGGNSRINVGVLEAGSGRNIIPNHASFKLETRGDTSEVNEYILSRAIDIIHGSAKMYGVESQIDIVGKAGSSDPSPELLPYIRAQASKVKDVASIVDTTSAGGSEDATYLMERVKQIGGLASYLVFGTTLAAGHHNEKFDIDEEVMKIAVKTLALCALHSHELPLSKGNA</sequence>
<dbReference type="Pfam" id="PF01546">
    <property type="entry name" value="Peptidase_M20"/>
    <property type="match status" value="1"/>
</dbReference>
<keyword evidence="4" id="KW-1185">Reference proteome</keyword>
<proteinExistence type="predicted"/>
<comment type="cofactor">
    <cofactor evidence="1">
        <name>Mn(2+)</name>
        <dbReference type="ChEBI" id="CHEBI:29035"/>
    </cofactor>
    <text evidence="1">The Mn(2+) ion enhances activity.</text>
</comment>
<feature type="binding site" evidence="1">
    <location>
        <position position="405"/>
    </location>
    <ligand>
        <name>Mn(2+)</name>
        <dbReference type="ChEBI" id="CHEBI:29035"/>
        <label>2</label>
    </ligand>
</feature>
<name>A0A1I3V0N5_9BACL</name>
<evidence type="ECO:0000313" key="3">
    <source>
        <dbReference type="EMBL" id="SFJ87721.1"/>
    </source>
</evidence>
<dbReference type="GO" id="GO:0046657">
    <property type="term" value="P:folic acid catabolic process"/>
    <property type="evidence" value="ECO:0007669"/>
    <property type="project" value="TreeGrafter"/>
</dbReference>
<dbReference type="PANTHER" id="PTHR30575:SF3">
    <property type="entry name" value="PEPTIDASE M20 DIMERISATION DOMAIN-CONTAINING PROTEIN"/>
    <property type="match status" value="1"/>
</dbReference>
<gene>
    <name evidence="3" type="ORF">SAMN05518846_106150</name>
</gene>
<dbReference type="Proteomes" id="UP000198915">
    <property type="component" value="Unassembled WGS sequence"/>
</dbReference>